<accession>A0AAC9L8X7</accession>
<dbReference type="EMBL" id="CP016076">
    <property type="protein sequence ID" value="APU13081.1"/>
    <property type="molecule type" value="Genomic_DNA"/>
</dbReference>
<keyword evidence="3" id="KW-1185">Reference proteome</keyword>
<feature type="compositionally biased region" description="Basic and acidic residues" evidence="1">
    <location>
        <begin position="25"/>
        <end position="48"/>
    </location>
</feature>
<evidence type="ECO:0000313" key="3">
    <source>
        <dbReference type="Proteomes" id="UP000185511"/>
    </source>
</evidence>
<dbReference type="Proteomes" id="UP000185511">
    <property type="component" value="Chromosome"/>
</dbReference>
<organism evidence="2 3">
    <name type="scientific">Actinoalloteichus fjordicus</name>
    <dbReference type="NCBI Taxonomy" id="1612552"/>
    <lineage>
        <taxon>Bacteria</taxon>
        <taxon>Bacillati</taxon>
        <taxon>Actinomycetota</taxon>
        <taxon>Actinomycetes</taxon>
        <taxon>Pseudonocardiales</taxon>
        <taxon>Pseudonocardiaceae</taxon>
        <taxon>Actinoalloteichus</taxon>
    </lineage>
</organism>
<dbReference type="AlphaFoldDB" id="A0AAC9L8X7"/>
<sequence length="443" mass="49499">MTSGDCRGARNGSGGGCRDVGMTQIDERTSQRTERRTGEDEVSEDREPTAAEVLAWRRDDVFIPEAEATTEEFPSLRNISAGFIFGGVVRPLEPAPPEYATLSMPHASDGDFVALAQWNMLWEAAQFRRRFFDLDALPKPMAKIADLGDVNVTFVPRTRARYFEYASLFHLLPKRVLGMFGLPLLRGGQWPFMADWAGIDDLLPTDFEARLARAWAWTVWPHLMSGSKMKAFSADDPIRLLAHNLDFWVPAVTATIQERLRDFPEVDKGRTPSPVLLEDGSVLAGAIASNPRMGGPVWFGEDDAHDAVVETVEAADRTGQLRGILDAVRSHRIEDDFSSHWSYAREDFERKLHGKRRKVTVKFVELTDTIPVQGPESEVLGNLVTNDFLALLDARNRQIVVLLNSGVTRKTEIAEVLGYANHSAVSKRLAQIRRAAEAHFDKD</sequence>
<gene>
    <name evidence="2" type="ORF">UA74_05025</name>
</gene>
<protein>
    <submittedName>
        <fullName evidence="2">Uncharacterized protein</fullName>
    </submittedName>
</protein>
<proteinExistence type="predicted"/>
<evidence type="ECO:0000313" key="2">
    <source>
        <dbReference type="EMBL" id="APU13081.1"/>
    </source>
</evidence>
<name>A0AAC9L8X7_9PSEU</name>
<evidence type="ECO:0000256" key="1">
    <source>
        <dbReference type="SAM" id="MobiDB-lite"/>
    </source>
</evidence>
<dbReference type="KEGG" id="acad:UA74_05025"/>
<feature type="region of interest" description="Disordered" evidence="1">
    <location>
        <begin position="1"/>
        <end position="48"/>
    </location>
</feature>
<reference evidence="3" key="1">
    <citation type="submission" date="2016-06" db="EMBL/GenBank/DDBJ databases">
        <title>Complete genome sequence of Actinoalloteichus fjordicus DSM 46855 (=ADI127-17), type strain of the new species Actinoalloteichus fjordicus.</title>
        <authorList>
            <person name="Ruckert C."/>
            <person name="Nouioui I."/>
            <person name="Willmese J."/>
            <person name="van Wezel G."/>
            <person name="Klenk H.-P."/>
            <person name="Kalinowski J."/>
            <person name="Zotchev S.B."/>
        </authorList>
    </citation>
    <scope>NUCLEOTIDE SEQUENCE [LARGE SCALE GENOMIC DNA]</scope>
    <source>
        <strain evidence="3">ADI127-7</strain>
    </source>
</reference>